<comment type="caution">
    <text evidence="8">The sequence shown here is derived from an EMBL/GenBank/DDBJ whole genome shotgun (WGS) entry which is preliminary data.</text>
</comment>
<feature type="domain" description="EGF-like" evidence="7">
    <location>
        <begin position="100"/>
        <end position="139"/>
    </location>
</feature>
<feature type="region of interest" description="Disordered" evidence="6">
    <location>
        <begin position="146"/>
        <end position="167"/>
    </location>
</feature>
<dbReference type="PROSITE" id="PS50026">
    <property type="entry name" value="EGF_3"/>
    <property type="match status" value="2"/>
</dbReference>
<evidence type="ECO:0000313" key="8">
    <source>
        <dbReference type="EMBL" id="TRY97406.1"/>
    </source>
</evidence>
<dbReference type="SMART" id="SM00181">
    <property type="entry name" value="EGF"/>
    <property type="match status" value="3"/>
</dbReference>
<evidence type="ECO:0000256" key="5">
    <source>
        <dbReference type="PROSITE-ProRule" id="PRU00076"/>
    </source>
</evidence>
<accession>A0A553R5E2</accession>
<dbReference type="PROSITE" id="PS00010">
    <property type="entry name" value="ASX_HYDROXYL"/>
    <property type="match status" value="1"/>
</dbReference>
<evidence type="ECO:0000313" key="9">
    <source>
        <dbReference type="Proteomes" id="UP000316079"/>
    </source>
</evidence>
<gene>
    <name evidence="8" type="ORF">DNTS_021883</name>
</gene>
<dbReference type="AlphaFoldDB" id="A0A553R5E2"/>
<proteinExistence type="predicted"/>
<dbReference type="STRING" id="623744.A0A553R5E2"/>
<dbReference type="PROSITE" id="PS01186">
    <property type="entry name" value="EGF_2"/>
    <property type="match status" value="2"/>
</dbReference>
<keyword evidence="2" id="KW-0732">Signal</keyword>
<dbReference type="CDD" id="cd00054">
    <property type="entry name" value="EGF_CA"/>
    <property type="match status" value="1"/>
</dbReference>
<feature type="domain" description="EGF-like" evidence="7">
    <location>
        <begin position="166"/>
        <end position="210"/>
    </location>
</feature>
<keyword evidence="4 5" id="KW-1015">Disulfide bond</keyword>
<dbReference type="FunFam" id="2.10.25.10:FF:000038">
    <property type="entry name" value="Fibrillin 2"/>
    <property type="match status" value="1"/>
</dbReference>
<dbReference type="PROSITE" id="PS01187">
    <property type="entry name" value="EGF_CA"/>
    <property type="match status" value="1"/>
</dbReference>
<evidence type="ECO:0000256" key="1">
    <source>
        <dbReference type="ARBA" id="ARBA00022536"/>
    </source>
</evidence>
<comment type="caution">
    <text evidence="5">Lacks conserved residue(s) required for the propagation of feature annotation.</text>
</comment>
<evidence type="ECO:0000256" key="6">
    <source>
        <dbReference type="SAM" id="MobiDB-lite"/>
    </source>
</evidence>
<evidence type="ECO:0000256" key="3">
    <source>
        <dbReference type="ARBA" id="ARBA00022737"/>
    </source>
</evidence>
<evidence type="ECO:0000256" key="2">
    <source>
        <dbReference type="ARBA" id="ARBA00022729"/>
    </source>
</evidence>
<dbReference type="InterPro" id="IPR001881">
    <property type="entry name" value="EGF-like_Ca-bd_dom"/>
</dbReference>
<dbReference type="InterPro" id="IPR000742">
    <property type="entry name" value="EGF"/>
</dbReference>
<dbReference type="GO" id="GO:0030855">
    <property type="term" value="P:epithelial cell differentiation"/>
    <property type="evidence" value="ECO:0007669"/>
    <property type="project" value="UniProtKB-ARBA"/>
</dbReference>
<dbReference type="SUPFAM" id="SSF57196">
    <property type="entry name" value="EGF/Laminin"/>
    <property type="match status" value="3"/>
</dbReference>
<keyword evidence="3" id="KW-0677">Repeat</keyword>
<dbReference type="InterPro" id="IPR018097">
    <property type="entry name" value="EGF_Ca-bd_CS"/>
</dbReference>
<dbReference type="EMBL" id="SRMA01025229">
    <property type="protein sequence ID" value="TRY97406.1"/>
    <property type="molecule type" value="Genomic_DNA"/>
</dbReference>
<dbReference type="OrthoDB" id="4062651at2759"/>
<keyword evidence="9" id="KW-1185">Reference proteome</keyword>
<dbReference type="GO" id="GO:0005509">
    <property type="term" value="F:calcium ion binding"/>
    <property type="evidence" value="ECO:0007669"/>
    <property type="project" value="InterPro"/>
</dbReference>
<dbReference type="SMART" id="SM00179">
    <property type="entry name" value="EGF_CA"/>
    <property type="match status" value="2"/>
</dbReference>
<evidence type="ECO:0000256" key="4">
    <source>
        <dbReference type="ARBA" id="ARBA00023157"/>
    </source>
</evidence>
<dbReference type="Gene3D" id="2.10.25.10">
    <property type="entry name" value="Laminin"/>
    <property type="match status" value="3"/>
</dbReference>
<evidence type="ECO:0000259" key="7">
    <source>
        <dbReference type="PROSITE" id="PS50026"/>
    </source>
</evidence>
<keyword evidence="1 5" id="KW-0245">EGF-like domain</keyword>
<name>A0A553R5E2_9TELE</name>
<dbReference type="InterPro" id="IPR049883">
    <property type="entry name" value="NOTCH1_EGF-like"/>
</dbReference>
<dbReference type="Pfam" id="PF07645">
    <property type="entry name" value="EGF_CA"/>
    <property type="match status" value="1"/>
</dbReference>
<reference evidence="8 9" key="1">
    <citation type="journal article" date="2019" name="Sci. Data">
        <title>Hybrid genome assembly and annotation of Danionella translucida.</title>
        <authorList>
            <person name="Kadobianskyi M."/>
            <person name="Schulze L."/>
            <person name="Schuelke M."/>
            <person name="Judkewitz B."/>
        </authorList>
    </citation>
    <scope>NUCLEOTIDE SEQUENCE [LARGE SCALE GENOMIC DNA]</scope>
    <source>
        <strain evidence="8 9">Bolton</strain>
    </source>
</reference>
<dbReference type="PANTHER" id="PTHR24039">
    <property type="entry name" value="FIBRILLIN-RELATED"/>
    <property type="match status" value="1"/>
</dbReference>
<sequence length="375" mass="41047">MFRFLAGPPAYLLFANTVDIREINADGTWSRKLLEDPRGDIIALDYDPVNKRILDGLSLLEQENCVSLTCDVNAECVLLQGRAVCQCARGFTAEGEFCVDIDECSEFHNCDVNAACLNAMGSYHCLCRSGFTGTGFSCQEEFDGASSRPSTGTPHDVTSPGQHSKDIQSCPSTYDSYCLYDGVCFYFPEMESYACKQVCCVLGYMGERCQFSDLEWWELQQAEEGERRNMLISVGVVLLVSSLSLAACLSYCCGSKRHLNVCASDDYVGEITVSEYSFTGSTTAPPKVYVGLDSSICSPEKLLHIDCSCSTPCPSSCTERRGVSFSSEEAQNLQTDLCGLALHNCSESCKIPEKLLTEDTPENLITLEDAKPAPQ</sequence>
<feature type="disulfide bond" evidence="5">
    <location>
        <begin position="178"/>
        <end position="195"/>
    </location>
</feature>
<feature type="disulfide bond" evidence="5">
    <location>
        <begin position="200"/>
        <end position="209"/>
    </location>
</feature>
<protein>
    <recommendedName>
        <fullName evidence="7">EGF-like domain-containing protein</fullName>
    </recommendedName>
</protein>
<dbReference type="InterPro" id="IPR000152">
    <property type="entry name" value="EGF-type_Asp/Asn_hydroxyl_site"/>
</dbReference>
<dbReference type="Proteomes" id="UP000316079">
    <property type="component" value="Unassembled WGS sequence"/>
</dbReference>
<organism evidence="8 9">
    <name type="scientific">Danionella cerebrum</name>
    <dbReference type="NCBI Taxonomy" id="2873325"/>
    <lineage>
        <taxon>Eukaryota</taxon>
        <taxon>Metazoa</taxon>
        <taxon>Chordata</taxon>
        <taxon>Craniata</taxon>
        <taxon>Vertebrata</taxon>
        <taxon>Euteleostomi</taxon>
        <taxon>Actinopterygii</taxon>
        <taxon>Neopterygii</taxon>
        <taxon>Teleostei</taxon>
        <taxon>Ostariophysi</taxon>
        <taxon>Cypriniformes</taxon>
        <taxon>Danionidae</taxon>
        <taxon>Danioninae</taxon>
        <taxon>Danionella</taxon>
    </lineage>
</organism>